<evidence type="ECO:0000313" key="1">
    <source>
        <dbReference type="EMBL" id="VCU54804.1"/>
    </source>
</evidence>
<name>A0A3P4AWD4_THETH</name>
<accession>A0A3P4AWD4</accession>
<dbReference type="GO" id="GO:0003677">
    <property type="term" value="F:DNA binding"/>
    <property type="evidence" value="ECO:0007669"/>
    <property type="project" value="InterPro"/>
</dbReference>
<geneLocation type="plasmid" evidence="1 2">
    <name>4</name>
</geneLocation>
<dbReference type="InterPro" id="IPR036162">
    <property type="entry name" value="Resolvase-like_N_sf"/>
</dbReference>
<dbReference type="Gene3D" id="3.40.50.1390">
    <property type="entry name" value="Resolvase, N-terminal catalytic domain"/>
    <property type="match status" value="1"/>
</dbReference>
<dbReference type="EMBL" id="LR027520">
    <property type="protein sequence ID" value="VCU54804.1"/>
    <property type="molecule type" value="Genomic_DNA"/>
</dbReference>
<dbReference type="Proteomes" id="UP000279841">
    <property type="component" value="Plasmid 4"/>
</dbReference>
<dbReference type="RefSeq" id="WP_165740354.1">
    <property type="nucleotide sequence ID" value="NZ_LR027520.1"/>
</dbReference>
<dbReference type="GO" id="GO:0000150">
    <property type="term" value="F:DNA strand exchange activity"/>
    <property type="evidence" value="ECO:0007669"/>
    <property type="project" value="InterPro"/>
</dbReference>
<organism evidence="1 2">
    <name type="scientific">Thermus thermophilus</name>
    <dbReference type="NCBI Taxonomy" id="274"/>
    <lineage>
        <taxon>Bacteria</taxon>
        <taxon>Thermotogati</taxon>
        <taxon>Deinococcota</taxon>
        <taxon>Deinococci</taxon>
        <taxon>Thermales</taxon>
        <taxon>Thermaceae</taxon>
        <taxon>Thermus</taxon>
    </lineage>
</organism>
<proteinExistence type="predicted"/>
<sequence>MERLKAFAPAQGWAEYEVVAEVGSATRKRRRFLQVLADPGVSRIVVEKRHHLNQFGFPLVEAALRASGRRIVVLEDECG</sequence>
<evidence type="ECO:0000313" key="2">
    <source>
        <dbReference type="Proteomes" id="UP000279841"/>
    </source>
</evidence>
<reference evidence="1 2" key="1">
    <citation type="submission" date="2018-10" db="EMBL/GenBank/DDBJ databases">
        <authorList>
            <person name="Peiro R."/>
            <person name="Begona"/>
            <person name="Cbmso G."/>
            <person name="Lopez M."/>
            <person name="Gonzalez S."/>
            <person name="Sacristan E."/>
            <person name="Castillo E."/>
        </authorList>
    </citation>
    <scope>NUCLEOTIDE SEQUENCE [LARGE SCALE GENOMIC DNA]</scope>
    <source>
        <strain evidence="1">TTHNAR1</strain>
        <plasmid evidence="2">4</plasmid>
    </source>
</reference>
<protein>
    <submittedName>
        <fullName evidence="1">Uncharacterized protein</fullName>
    </submittedName>
</protein>
<gene>
    <name evidence="1" type="ORF">TTHNP4_00212</name>
</gene>
<keyword evidence="1" id="KW-0614">Plasmid</keyword>
<dbReference type="AlphaFoldDB" id="A0A3P4AWD4"/>